<dbReference type="EMBL" id="BMOC01000012">
    <property type="protein sequence ID" value="GGJ09977.1"/>
    <property type="molecule type" value="Genomic_DNA"/>
</dbReference>
<dbReference type="Proteomes" id="UP000653099">
    <property type="component" value="Unassembled WGS sequence"/>
</dbReference>
<name>A0A830EC35_9EURY</name>
<dbReference type="RefSeq" id="WP_229663816.1">
    <property type="nucleotide sequence ID" value="NZ_BMOC01000012.1"/>
</dbReference>
<comment type="caution">
    <text evidence="2">The sequence shown here is derived from an EMBL/GenBank/DDBJ whole genome shotgun (WGS) entry which is preliminary data.</text>
</comment>
<sequence>MASAMEPWLLVATGLSAVNAILLGTLTVVWVRNYRTFGSGMTAGLAGFAATMLIENLLAIVFFFSTGMLYAGDPTAQQAVVALRAVQTVALAALTYVTLK</sequence>
<reference evidence="2" key="1">
    <citation type="journal article" date="2014" name="Int. J. Syst. Evol. Microbiol.">
        <title>Complete genome sequence of Corynebacterium casei LMG S-19264T (=DSM 44701T), isolated from a smear-ripened cheese.</title>
        <authorList>
            <consortium name="US DOE Joint Genome Institute (JGI-PGF)"/>
            <person name="Walter F."/>
            <person name="Albersmeier A."/>
            <person name="Kalinowski J."/>
            <person name="Ruckert C."/>
        </authorList>
    </citation>
    <scope>NUCLEOTIDE SEQUENCE</scope>
    <source>
        <strain evidence="2">JCM 14359</strain>
    </source>
</reference>
<evidence type="ECO:0000313" key="2">
    <source>
        <dbReference type="EMBL" id="GGJ09977.1"/>
    </source>
</evidence>
<organism evidence="2 3">
    <name type="scientific">Halobellus salinus</name>
    <dbReference type="NCBI Taxonomy" id="931585"/>
    <lineage>
        <taxon>Archaea</taxon>
        <taxon>Methanobacteriati</taxon>
        <taxon>Methanobacteriota</taxon>
        <taxon>Stenosarchaea group</taxon>
        <taxon>Halobacteria</taxon>
        <taxon>Halobacteriales</taxon>
        <taxon>Haloferacaceae</taxon>
        <taxon>Halobellus</taxon>
    </lineage>
</organism>
<keyword evidence="1" id="KW-1133">Transmembrane helix</keyword>
<evidence type="ECO:0000313" key="3">
    <source>
        <dbReference type="Proteomes" id="UP000653099"/>
    </source>
</evidence>
<feature type="transmembrane region" description="Helical" evidence="1">
    <location>
        <begin position="76"/>
        <end position="99"/>
    </location>
</feature>
<gene>
    <name evidence="2" type="ORF">GCM10008995_19900</name>
</gene>
<accession>A0A830EC35</accession>
<evidence type="ECO:0000256" key="1">
    <source>
        <dbReference type="SAM" id="Phobius"/>
    </source>
</evidence>
<keyword evidence="3" id="KW-1185">Reference proteome</keyword>
<proteinExistence type="predicted"/>
<keyword evidence="1" id="KW-0812">Transmembrane</keyword>
<reference evidence="2" key="2">
    <citation type="submission" date="2020-09" db="EMBL/GenBank/DDBJ databases">
        <authorList>
            <person name="Sun Q."/>
            <person name="Ohkuma M."/>
        </authorList>
    </citation>
    <scope>NUCLEOTIDE SEQUENCE</scope>
    <source>
        <strain evidence="2">JCM 14359</strain>
    </source>
</reference>
<dbReference type="Pfam" id="PF26119">
    <property type="entry name" value="DUF8036"/>
    <property type="match status" value="1"/>
</dbReference>
<keyword evidence="1" id="KW-0472">Membrane</keyword>
<dbReference type="AlphaFoldDB" id="A0A830EC35"/>
<protein>
    <submittedName>
        <fullName evidence="2">Uncharacterized protein</fullName>
    </submittedName>
</protein>
<dbReference type="InterPro" id="IPR058349">
    <property type="entry name" value="DUF8036"/>
</dbReference>
<feature type="transmembrane region" description="Helical" evidence="1">
    <location>
        <begin position="43"/>
        <end position="64"/>
    </location>
</feature>
<feature type="transmembrane region" description="Helical" evidence="1">
    <location>
        <begin position="12"/>
        <end position="31"/>
    </location>
</feature>